<keyword evidence="2" id="KW-1185">Reference proteome</keyword>
<dbReference type="EMBL" id="JAXOVC010000007">
    <property type="protein sequence ID" value="KAK4499427.1"/>
    <property type="molecule type" value="Genomic_DNA"/>
</dbReference>
<evidence type="ECO:0000313" key="1">
    <source>
        <dbReference type="EMBL" id="KAK4499427.1"/>
    </source>
</evidence>
<protein>
    <submittedName>
        <fullName evidence="1">Uncharacterized protein</fullName>
    </submittedName>
</protein>
<evidence type="ECO:0000313" key="2">
    <source>
        <dbReference type="Proteomes" id="UP001305779"/>
    </source>
</evidence>
<comment type="caution">
    <text evidence="1">The sequence shown here is derived from an EMBL/GenBank/DDBJ whole genome shotgun (WGS) entry which is preliminary data.</text>
</comment>
<proteinExistence type="predicted"/>
<dbReference type="Proteomes" id="UP001305779">
    <property type="component" value="Unassembled WGS sequence"/>
</dbReference>
<sequence>MHPIQHQTATARLCAQPAFLNQYIKGQNQYCCAGVLDIDAENGQPYCCLGNNNAVVTNTPTSFETNRSGTMATCSTTIDVTEKDYTSKVEAAATKYGVSYVETTVNAARSTGIVAVTPTSTGAAVAAMTPFLMVGEALIALGVVAFGL</sequence>
<accession>A0ABR0ED59</accession>
<reference evidence="1 2" key="1">
    <citation type="journal article" date="2023" name="G3 (Bethesda)">
        <title>A chromosome-level genome assembly of Zasmidium syzygii isolated from banana leaves.</title>
        <authorList>
            <person name="van Westerhoven A.C."/>
            <person name="Mehrabi R."/>
            <person name="Talebi R."/>
            <person name="Steentjes M.B.F."/>
            <person name="Corcolon B."/>
            <person name="Chong P.A."/>
            <person name="Kema G.H.J."/>
            <person name="Seidl M.F."/>
        </authorList>
    </citation>
    <scope>NUCLEOTIDE SEQUENCE [LARGE SCALE GENOMIC DNA]</scope>
    <source>
        <strain evidence="1 2">P124</strain>
    </source>
</reference>
<organism evidence="1 2">
    <name type="scientific">Zasmidium cellare</name>
    <name type="common">Wine cellar mold</name>
    <name type="synonym">Racodium cellare</name>
    <dbReference type="NCBI Taxonomy" id="395010"/>
    <lineage>
        <taxon>Eukaryota</taxon>
        <taxon>Fungi</taxon>
        <taxon>Dikarya</taxon>
        <taxon>Ascomycota</taxon>
        <taxon>Pezizomycotina</taxon>
        <taxon>Dothideomycetes</taxon>
        <taxon>Dothideomycetidae</taxon>
        <taxon>Mycosphaerellales</taxon>
        <taxon>Mycosphaerellaceae</taxon>
        <taxon>Zasmidium</taxon>
    </lineage>
</organism>
<name>A0ABR0ED59_ZASCE</name>
<gene>
    <name evidence="1" type="ORF">PRZ48_009941</name>
</gene>